<dbReference type="AlphaFoldDB" id="A0AAD4LDT1"/>
<dbReference type="InterPro" id="IPR048889">
    <property type="entry name" value="NSUN5_RCM1_N"/>
</dbReference>
<feature type="binding site" evidence="6">
    <location>
        <position position="277"/>
    </location>
    <ligand>
        <name>S-adenosyl-L-methionine</name>
        <dbReference type="ChEBI" id="CHEBI:59789"/>
    </ligand>
</feature>
<comment type="caution">
    <text evidence="6">Lacks conserved residue(s) required for the propagation of feature annotation.</text>
</comment>
<dbReference type="Proteomes" id="UP001201163">
    <property type="component" value="Unassembled WGS sequence"/>
</dbReference>
<feature type="domain" description="SAM-dependent MTase RsmB/NOP-type" evidence="8">
    <location>
        <begin position="125"/>
        <end position="431"/>
    </location>
</feature>
<gene>
    <name evidence="9" type="ORF">EDB92DRAFT_1891614</name>
</gene>
<feature type="binding site" evidence="6">
    <location>
        <position position="250"/>
    </location>
    <ligand>
        <name>S-adenosyl-L-methionine</name>
        <dbReference type="ChEBI" id="CHEBI:59789"/>
    </ligand>
</feature>
<dbReference type="Pfam" id="PF21148">
    <property type="entry name" value="NSUN5_fdxn-like"/>
    <property type="match status" value="1"/>
</dbReference>
<feature type="binding site" evidence="6">
    <location>
        <position position="297"/>
    </location>
    <ligand>
        <name>S-adenosyl-L-methionine</name>
        <dbReference type="ChEBI" id="CHEBI:59789"/>
    </ligand>
</feature>
<dbReference type="EMBL" id="JAKELL010000091">
    <property type="protein sequence ID" value="KAH8983210.1"/>
    <property type="molecule type" value="Genomic_DNA"/>
</dbReference>
<dbReference type="GO" id="GO:0005730">
    <property type="term" value="C:nucleolus"/>
    <property type="evidence" value="ECO:0007669"/>
    <property type="project" value="TreeGrafter"/>
</dbReference>
<dbReference type="GO" id="GO:0070475">
    <property type="term" value="P:rRNA base methylation"/>
    <property type="evidence" value="ECO:0007669"/>
    <property type="project" value="TreeGrafter"/>
</dbReference>
<evidence type="ECO:0000256" key="1">
    <source>
        <dbReference type="ARBA" id="ARBA00022603"/>
    </source>
</evidence>
<dbReference type="Pfam" id="PF21153">
    <property type="entry name" value="NSUN5_N"/>
    <property type="match status" value="1"/>
</dbReference>
<dbReference type="InterPro" id="IPR023267">
    <property type="entry name" value="RCMT"/>
</dbReference>
<dbReference type="PANTHER" id="PTHR22807:SF4">
    <property type="entry name" value="28S RRNA (CYTOSINE-C(5))-METHYLTRANSFERASE"/>
    <property type="match status" value="1"/>
</dbReference>
<evidence type="ECO:0000259" key="8">
    <source>
        <dbReference type="PROSITE" id="PS51686"/>
    </source>
</evidence>
<keyword evidence="1 6" id="KW-0489">Methyltransferase</keyword>
<organism evidence="9 10">
    <name type="scientific">Lactarius akahatsu</name>
    <dbReference type="NCBI Taxonomy" id="416441"/>
    <lineage>
        <taxon>Eukaryota</taxon>
        <taxon>Fungi</taxon>
        <taxon>Dikarya</taxon>
        <taxon>Basidiomycota</taxon>
        <taxon>Agaricomycotina</taxon>
        <taxon>Agaricomycetes</taxon>
        <taxon>Russulales</taxon>
        <taxon>Russulaceae</taxon>
        <taxon>Lactarius</taxon>
    </lineage>
</organism>
<dbReference type="GO" id="GO:0003723">
    <property type="term" value="F:RNA binding"/>
    <property type="evidence" value="ECO:0007669"/>
    <property type="project" value="UniProtKB-UniRule"/>
</dbReference>
<dbReference type="InterPro" id="IPR001678">
    <property type="entry name" value="MeTrfase_RsmB-F_NOP2_dom"/>
</dbReference>
<keyword evidence="2 6" id="KW-0808">Transferase</keyword>
<dbReference type="InterPro" id="IPR049561">
    <property type="entry name" value="NSUN5_7_fdxn-like"/>
</dbReference>
<dbReference type="CDD" id="cd02440">
    <property type="entry name" value="AdoMet_MTases"/>
    <property type="match status" value="1"/>
</dbReference>
<dbReference type="SUPFAM" id="SSF53335">
    <property type="entry name" value="S-adenosyl-L-methionine-dependent methyltransferases"/>
    <property type="match status" value="1"/>
</dbReference>
<dbReference type="Gene3D" id="3.30.70.1170">
    <property type="entry name" value="Sun protein, domain 3"/>
    <property type="match status" value="1"/>
</dbReference>
<dbReference type="Pfam" id="PF01189">
    <property type="entry name" value="Methyltr_RsmB-F"/>
    <property type="match status" value="1"/>
</dbReference>
<evidence type="ECO:0000256" key="3">
    <source>
        <dbReference type="ARBA" id="ARBA00022691"/>
    </source>
</evidence>
<comment type="caution">
    <text evidence="9">The sequence shown here is derived from an EMBL/GenBank/DDBJ whole genome shotgun (WGS) entry which is preliminary data.</text>
</comment>
<dbReference type="Gene3D" id="3.40.50.150">
    <property type="entry name" value="Vaccinia Virus protein VP39"/>
    <property type="match status" value="1"/>
</dbReference>
<name>A0AAD4LDT1_9AGAM</name>
<evidence type="ECO:0000256" key="5">
    <source>
        <dbReference type="ARBA" id="ARBA00053002"/>
    </source>
</evidence>
<sequence>MNFYFDAAGIIDRLDAKQGSVKSLLSTLPEKSRKRTAALVIETLKYKSALAEVIAAANLLKTEKKMTSHNLALVLVHDLLLSGGVQAGDGPVKQALLRHKTRLRSEFQRVKIRRGAKSDSELAIGVDVRAARIPRYVRVNSLKWTVDEAVKTFQRGGYAFGNPHDEMKFARDTHVENLLSFPPQTQLTDTPEYADGRLILQDKASCFPAVVLSPPAHPGCVIIDATAAPGNKTSHLSALMGNQGKILAFERDRKRYGTLKSMLARAGCSNVEALNGDFLSTDFEDEKYSRVTHILLDPSCSGSGIVNRLDRLLDSGAESSDVAHTERLAKLAGFQLQMLRHAMKFPAAEKIVYSTCSIYPEENEQVVLAALQSTEAIAGGFNLATRAEVLPAWPRRGQPGILNDTDTEAVVRCSPGDDGTNGFFVSCFMRRSDTHLDLGVDEAEMPTVGRNNDQGAISAKRKLHAGGERDISRVSGWKKRK</sequence>
<comment type="catalytic activity">
    <reaction evidence="5">
        <text>a cytidine in 25S rRNA + S-adenosyl-L-methionine = a 5-methylcytidine in 25S rRNA + S-adenosyl-L-homocysteine + H(+)</text>
        <dbReference type="Rhea" id="RHEA:47780"/>
        <dbReference type="Rhea" id="RHEA-COMP:11911"/>
        <dbReference type="Rhea" id="RHEA-COMP:11912"/>
        <dbReference type="ChEBI" id="CHEBI:15378"/>
        <dbReference type="ChEBI" id="CHEBI:57856"/>
        <dbReference type="ChEBI" id="CHEBI:59789"/>
        <dbReference type="ChEBI" id="CHEBI:74483"/>
        <dbReference type="ChEBI" id="CHEBI:82748"/>
    </reaction>
</comment>
<accession>A0AAD4LDT1</accession>
<keyword evidence="4 6" id="KW-0694">RNA-binding</keyword>
<feature type="active site" description="Nucleophile" evidence="6">
    <location>
        <position position="356"/>
    </location>
</feature>
<evidence type="ECO:0000256" key="7">
    <source>
        <dbReference type="SAM" id="MobiDB-lite"/>
    </source>
</evidence>
<keyword evidence="10" id="KW-1185">Reference proteome</keyword>
<evidence type="ECO:0000256" key="6">
    <source>
        <dbReference type="PROSITE-ProRule" id="PRU01023"/>
    </source>
</evidence>
<proteinExistence type="inferred from homology"/>
<dbReference type="PROSITE" id="PS51686">
    <property type="entry name" value="SAM_MT_RSMB_NOP"/>
    <property type="match status" value="1"/>
</dbReference>
<dbReference type="GO" id="GO:0008173">
    <property type="term" value="F:RNA methyltransferase activity"/>
    <property type="evidence" value="ECO:0007669"/>
    <property type="project" value="InterPro"/>
</dbReference>
<evidence type="ECO:0000256" key="2">
    <source>
        <dbReference type="ARBA" id="ARBA00022679"/>
    </source>
</evidence>
<feature type="region of interest" description="Disordered" evidence="7">
    <location>
        <begin position="445"/>
        <end position="481"/>
    </location>
</feature>
<evidence type="ECO:0000313" key="9">
    <source>
        <dbReference type="EMBL" id="KAH8983210.1"/>
    </source>
</evidence>
<evidence type="ECO:0000256" key="4">
    <source>
        <dbReference type="ARBA" id="ARBA00022884"/>
    </source>
</evidence>
<comment type="similarity">
    <text evidence="6">Belongs to the class I-like SAM-binding methyltransferase superfamily. RsmB/NOP family.</text>
</comment>
<dbReference type="PRINTS" id="PR02008">
    <property type="entry name" value="RCMTFAMILY"/>
</dbReference>
<dbReference type="FunFam" id="3.40.50.150:FF:000164">
    <property type="entry name" value="Methyltransferase NSUN5, putative"/>
    <property type="match status" value="1"/>
</dbReference>
<keyword evidence="3 6" id="KW-0949">S-adenosyl-L-methionine</keyword>
<dbReference type="PANTHER" id="PTHR22807">
    <property type="entry name" value="NOP2 YEAST -RELATED NOL1/NOP2/FMU SUN DOMAIN-CONTAINING"/>
    <property type="match status" value="1"/>
</dbReference>
<dbReference type="InterPro" id="IPR049560">
    <property type="entry name" value="MeTrfase_RsmB-F_NOP2_cat"/>
</dbReference>
<dbReference type="InterPro" id="IPR029063">
    <property type="entry name" value="SAM-dependent_MTases_sf"/>
</dbReference>
<evidence type="ECO:0000313" key="10">
    <source>
        <dbReference type="Proteomes" id="UP001201163"/>
    </source>
</evidence>
<protein>
    <submittedName>
        <fullName evidence="9">S-adenosyl-L-methionine-dependent methyltransferase</fullName>
    </submittedName>
</protein>
<reference evidence="9" key="1">
    <citation type="submission" date="2022-01" db="EMBL/GenBank/DDBJ databases">
        <title>Comparative genomics reveals a dynamic genome evolution in the ectomycorrhizal milk-cap (Lactarius) mushrooms.</title>
        <authorList>
            <consortium name="DOE Joint Genome Institute"/>
            <person name="Lebreton A."/>
            <person name="Tang N."/>
            <person name="Kuo A."/>
            <person name="LaButti K."/>
            <person name="Drula E."/>
            <person name="Barry K."/>
            <person name="Clum A."/>
            <person name="Lipzen A."/>
            <person name="Mousain D."/>
            <person name="Ng V."/>
            <person name="Wang R."/>
            <person name="Wang X."/>
            <person name="Dai Y."/>
            <person name="Henrissat B."/>
            <person name="Grigoriev I.V."/>
            <person name="Guerin-Laguette A."/>
            <person name="Yu F."/>
            <person name="Martin F.M."/>
        </authorList>
    </citation>
    <scope>NUCLEOTIDE SEQUENCE</scope>
    <source>
        <strain evidence="9">QP</strain>
    </source>
</reference>